<keyword evidence="8" id="KW-1185">Reference proteome</keyword>
<evidence type="ECO:0000313" key="8">
    <source>
        <dbReference type="Proteomes" id="UP000281553"/>
    </source>
</evidence>
<dbReference type="Proteomes" id="UP000281553">
    <property type="component" value="Unassembled WGS sequence"/>
</dbReference>
<dbReference type="SUPFAM" id="SSF56672">
    <property type="entry name" value="DNA/RNA polymerases"/>
    <property type="match status" value="1"/>
</dbReference>
<evidence type="ECO:0000259" key="6">
    <source>
        <dbReference type="Pfam" id="PF00136"/>
    </source>
</evidence>
<dbReference type="EMBL" id="UYRU01014531">
    <property type="protein sequence ID" value="VDK50255.1"/>
    <property type="molecule type" value="Genomic_DNA"/>
</dbReference>
<organism evidence="7 8">
    <name type="scientific">Dibothriocephalus latus</name>
    <name type="common">Fish tapeworm</name>
    <name type="synonym">Diphyllobothrium latum</name>
    <dbReference type="NCBI Taxonomy" id="60516"/>
    <lineage>
        <taxon>Eukaryota</taxon>
        <taxon>Metazoa</taxon>
        <taxon>Spiralia</taxon>
        <taxon>Lophotrochozoa</taxon>
        <taxon>Platyhelminthes</taxon>
        <taxon>Cestoda</taxon>
        <taxon>Eucestoda</taxon>
        <taxon>Diphyllobothriidea</taxon>
        <taxon>Diphyllobothriidae</taxon>
        <taxon>Dibothriocephalus</taxon>
    </lineage>
</organism>
<dbReference type="EC" id="2.7.7.7" evidence="1"/>
<evidence type="ECO:0000256" key="3">
    <source>
        <dbReference type="ARBA" id="ARBA00022695"/>
    </source>
</evidence>
<dbReference type="Gene3D" id="1.10.132.60">
    <property type="entry name" value="DNA polymerase family B, C-terminal domain"/>
    <property type="match status" value="1"/>
</dbReference>
<dbReference type="GO" id="GO:0003688">
    <property type="term" value="F:DNA replication origin binding"/>
    <property type="evidence" value="ECO:0007669"/>
    <property type="project" value="TreeGrafter"/>
</dbReference>
<protein>
    <recommendedName>
        <fullName evidence="1">DNA-directed DNA polymerase</fullName>
        <ecNumber evidence="1">2.7.7.7</ecNumber>
    </recommendedName>
</protein>
<sequence length="117" mass="13017">MAYAEKLRARQPSQDQNGGTVAALPPPPTKAELKGLDIVRRDWCRLAAQVGRACVDALLSGKPSEEVLDQIHTHLRTVAEQVRQGTLSLPEFVITKVRRVHCFLSFCRKKQVAGEEK</sequence>
<dbReference type="GO" id="GO:0006273">
    <property type="term" value="P:lagging strand elongation"/>
    <property type="evidence" value="ECO:0007669"/>
    <property type="project" value="TreeGrafter"/>
</dbReference>
<dbReference type="InterPro" id="IPR042087">
    <property type="entry name" value="DNA_pol_B_thumb"/>
</dbReference>
<keyword evidence="3" id="KW-0548">Nucleotidyltransferase</keyword>
<dbReference type="GO" id="GO:0003887">
    <property type="term" value="F:DNA-directed DNA polymerase activity"/>
    <property type="evidence" value="ECO:0007669"/>
    <property type="project" value="UniProtKB-KW"/>
</dbReference>
<dbReference type="PANTHER" id="PTHR45861:SF1">
    <property type="entry name" value="DNA POLYMERASE ALPHA CATALYTIC SUBUNIT"/>
    <property type="match status" value="1"/>
</dbReference>
<dbReference type="Pfam" id="PF00136">
    <property type="entry name" value="DNA_pol_B"/>
    <property type="match status" value="1"/>
</dbReference>
<dbReference type="GO" id="GO:0000166">
    <property type="term" value="F:nucleotide binding"/>
    <property type="evidence" value="ECO:0007669"/>
    <property type="project" value="InterPro"/>
</dbReference>
<dbReference type="GO" id="GO:0005658">
    <property type="term" value="C:alpha DNA polymerase:primase complex"/>
    <property type="evidence" value="ECO:0007669"/>
    <property type="project" value="TreeGrafter"/>
</dbReference>
<feature type="region of interest" description="Disordered" evidence="5">
    <location>
        <begin position="1"/>
        <end position="28"/>
    </location>
</feature>
<dbReference type="GO" id="GO:0003697">
    <property type="term" value="F:single-stranded DNA binding"/>
    <property type="evidence" value="ECO:0007669"/>
    <property type="project" value="TreeGrafter"/>
</dbReference>
<evidence type="ECO:0000256" key="5">
    <source>
        <dbReference type="SAM" id="MobiDB-lite"/>
    </source>
</evidence>
<dbReference type="InterPro" id="IPR006134">
    <property type="entry name" value="DNA-dir_DNA_pol_B_multi_dom"/>
</dbReference>
<dbReference type="GO" id="GO:0003682">
    <property type="term" value="F:chromatin binding"/>
    <property type="evidence" value="ECO:0007669"/>
    <property type="project" value="TreeGrafter"/>
</dbReference>
<dbReference type="PANTHER" id="PTHR45861">
    <property type="entry name" value="DNA POLYMERASE ALPHA CATALYTIC SUBUNIT"/>
    <property type="match status" value="1"/>
</dbReference>
<feature type="domain" description="DNA-directed DNA polymerase family B multifunctional" evidence="6">
    <location>
        <begin position="29"/>
        <end position="97"/>
    </location>
</feature>
<dbReference type="OrthoDB" id="6755010at2759"/>
<keyword evidence="4" id="KW-0239">DNA-directed DNA polymerase</keyword>
<dbReference type="AlphaFoldDB" id="A0A3P6R9U6"/>
<evidence type="ECO:0000256" key="2">
    <source>
        <dbReference type="ARBA" id="ARBA00022679"/>
    </source>
</evidence>
<accession>A0A3P6R9U6</accession>
<name>A0A3P6R9U6_DIBLA</name>
<keyword evidence="2" id="KW-0808">Transferase</keyword>
<evidence type="ECO:0000256" key="4">
    <source>
        <dbReference type="ARBA" id="ARBA00022932"/>
    </source>
</evidence>
<dbReference type="InterPro" id="IPR043502">
    <property type="entry name" value="DNA/RNA_pol_sf"/>
</dbReference>
<dbReference type="GO" id="GO:0006272">
    <property type="term" value="P:leading strand elongation"/>
    <property type="evidence" value="ECO:0007669"/>
    <property type="project" value="TreeGrafter"/>
</dbReference>
<gene>
    <name evidence="7" type="ORF">DILT_LOCUS1778</name>
</gene>
<evidence type="ECO:0000256" key="1">
    <source>
        <dbReference type="ARBA" id="ARBA00012417"/>
    </source>
</evidence>
<reference evidence="7 8" key="1">
    <citation type="submission" date="2018-11" db="EMBL/GenBank/DDBJ databases">
        <authorList>
            <consortium name="Pathogen Informatics"/>
        </authorList>
    </citation>
    <scope>NUCLEOTIDE SEQUENCE [LARGE SCALE GENOMIC DNA]</scope>
</reference>
<proteinExistence type="predicted"/>
<evidence type="ECO:0000313" key="7">
    <source>
        <dbReference type="EMBL" id="VDK50255.1"/>
    </source>
</evidence>
<dbReference type="GO" id="GO:1902975">
    <property type="term" value="P:mitotic DNA replication initiation"/>
    <property type="evidence" value="ECO:0007669"/>
    <property type="project" value="TreeGrafter"/>
</dbReference>